<keyword evidence="3" id="KW-0460">Magnesium</keyword>
<keyword evidence="2" id="KW-0479">Metal-binding</keyword>
<protein>
    <submittedName>
        <fullName evidence="5">CoA ester lyase</fullName>
    </submittedName>
</protein>
<feature type="domain" description="HpcH/HpaI aldolase/citrate lyase" evidence="4">
    <location>
        <begin position="14"/>
        <end position="233"/>
    </location>
</feature>
<gene>
    <name evidence="5" type="ORF">HF526_29730</name>
</gene>
<comment type="cofactor">
    <cofactor evidence="1">
        <name>Mg(2+)</name>
        <dbReference type="ChEBI" id="CHEBI:18420"/>
    </cofactor>
</comment>
<keyword evidence="6" id="KW-1185">Reference proteome</keyword>
<reference evidence="5 6" key="1">
    <citation type="submission" date="2020-04" db="EMBL/GenBank/DDBJ databases">
        <authorList>
            <person name="Klaysubun C."/>
            <person name="Duangmal K."/>
            <person name="Lipun K."/>
        </authorList>
    </citation>
    <scope>NUCLEOTIDE SEQUENCE [LARGE SCALE GENOMIC DNA]</scope>
    <source>
        <strain evidence="5 6">K10HN5</strain>
    </source>
</reference>
<comment type="caution">
    <text evidence="5">The sequence shown here is derived from an EMBL/GenBank/DDBJ whole genome shotgun (WGS) entry which is preliminary data.</text>
</comment>
<dbReference type="EMBL" id="JAAXLA010000085">
    <property type="protein sequence ID" value="NMI01444.1"/>
    <property type="molecule type" value="Genomic_DNA"/>
</dbReference>
<evidence type="ECO:0000256" key="3">
    <source>
        <dbReference type="ARBA" id="ARBA00022842"/>
    </source>
</evidence>
<organism evidence="5 6">
    <name type="scientific">Pseudonocardia acidicola</name>
    <dbReference type="NCBI Taxonomy" id="2724939"/>
    <lineage>
        <taxon>Bacteria</taxon>
        <taxon>Bacillati</taxon>
        <taxon>Actinomycetota</taxon>
        <taxon>Actinomycetes</taxon>
        <taxon>Pseudonocardiales</taxon>
        <taxon>Pseudonocardiaceae</taxon>
        <taxon>Pseudonocardia</taxon>
    </lineage>
</organism>
<dbReference type="InterPro" id="IPR040442">
    <property type="entry name" value="Pyrv_kinase-like_dom_sf"/>
</dbReference>
<accession>A0ABX1SMS9</accession>
<dbReference type="InterPro" id="IPR011206">
    <property type="entry name" value="Citrate_lyase_beta/mcl1/mcl2"/>
</dbReference>
<evidence type="ECO:0000256" key="1">
    <source>
        <dbReference type="ARBA" id="ARBA00001946"/>
    </source>
</evidence>
<dbReference type="PANTHER" id="PTHR32308:SF0">
    <property type="entry name" value="HPCH_HPAI ALDOLASE_CITRATE LYASE DOMAIN-CONTAINING PROTEIN"/>
    <property type="match status" value="1"/>
</dbReference>
<keyword evidence="5" id="KW-0456">Lyase</keyword>
<evidence type="ECO:0000313" key="6">
    <source>
        <dbReference type="Proteomes" id="UP000820669"/>
    </source>
</evidence>
<proteinExistence type="predicted"/>
<dbReference type="Pfam" id="PF03328">
    <property type="entry name" value="HpcH_HpaI"/>
    <property type="match status" value="1"/>
</dbReference>
<dbReference type="Gene3D" id="3.20.20.60">
    <property type="entry name" value="Phosphoenolpyruvate-binding domains"/>
    <property type="match status" value="1"/>
</dbReference>
<dbReference type="PANTHER" id="PTHR32308">
    <property type="entry name" value="LYASE BETA SUBUNIT, PUTATIVE (AFU_ORTHOLOGUE AFUA_4G13030)-RELATED"/>
    <property type="match status" value="1"/>
</dbReference>
<name>A0ABX1SMS9_9PSEU</name>
<dbReference type="PIRSF" id="PIRSF015582">
    <property type="entry name" value="Cit_lyase_B"/>
    <property type="match status" value="1"/>
</dbReference>
<sequence>MAQVPDNPDIRALRSLLFVPGSRADMIAKVGRSGPDGVVLDLEDAVAAADKDTARDTVVEALDTLELPASTLVLVRVNVPGSPWFADDVAAVAATRAAGVVLPKLERTDQLADLQRLFVAHGRDAADPAVVVAGLETALGVADSRELLAAGAAMGVIAAYFGAEDYIADMGGRRTAEGTEVLYARSRVALAARLAGLAALDQVVVAVHDDAAFLADAEQARALGYPGKICLHPEQVALANRVFTPSAEEIAHARAVLAASVDGVGLLNGEMIDDVHVRMARATLARAGEPTPS</sequence>
<dbReference type="SUPFAM" id="SSF51621">
    <property type="entry name" value="Phosphoenolpyruvate/pyruvate domain"/>
    <property type="match status" value="1"/>
</dbReference>
<dbReference type="GO" id="GO:0016829">
    <property type="term" value="F:lyase activity"/>
    <property type="evidence" value="ECO:0007669"/>
    <property type="project" value="UniProtKB-KW"/>
</dbReference>
<dbReference type="Proteomes" id="UP000820669">
    <property type="component" value="Unassembled WGS sequence"/>
</dbReference>
<dbReference type="InterPro" id="IPR005000">
    <property type="entry name" value="Aldolase/citrate-lyase_domain"/>
</dbReference>
<evidence type="ECO:0000256" key="2">
    <source>
        <dbReference type="ARBA" id="ARBA00022723"/>
    </source>
</evidence>
<dbReference type="InterPro" id="IPR015813">
    <property type="entry name" value="Pyrv/PenolPyrv_kinase-like_dom"/>
</dbReference>
<evidence type="ECO:0000259" key="4">
    <source>
        <dbReference type="Pfam" id="PF03328"/>
    </source>
</evidence>
<evidence type="ECO:0000313" key="5">
    <source>
        <dbReference type="EMBL" id="NMI01444.1"/>
    </source>
</evidence>